<dbReference type="Proteomes" id="UP001174909">
    <property type="component" value="Unassembled WGS sequence"/>
</dbReference>
<name>A0AA35SL50_GEOBA</name>
<evidence type="ECO:0000256" key="8">
    <source>
        <dbReference type="ARBA" id="ARBA00022889"/>
    </source>
</evidence>
<evidence type="ECO:0000256" key="1">
    <source>
        <dbReference type="ARBA" id="ARBA00004613"/>
    </source>
</evidence>
<dbReference type="PANTHER" id="PTHR46393">
    <property type="entry name" value="SUSHI DOMAIN-CONTAINING PROTEIN"/>
    <property type="match status" value="1"/>
</dbReference>
<dbReference type="Pfam" id="PF00084">
    <property type="entry name" value="Sushi"/>
    <property type="match status" value="2"/>
</dbReference>
<evidence type="ECO:0000256" key="4">
    <source>
        <dbReference type="ARBA" id="ARBA00022659"/>
    </source>
</evidence>
<feature type="domain" description="Sushi" evidence="12">
    <location>
        <begin position="30"/>
        <end position="87"/>
    </location>
</feature>
<keyword evidence="5" id="KW-0732">Signal</keyword>
<evidence type="ECO:0000256" key="5">
    <source>
        <dbReference type="ARBA" id="ARBA00022729"/>
    </source>
</evidence>
<dbReference type="GO" id="GO:0005576">
    <property type="term" value="C:extracellular region"/>
    <property type="evidence" value="ECO:0007669"/>
    <property type="project" value="UniProtKB-SubCell"/>
</dbReference>
<dbReference type="InterPro" id="IPR000436">
    <property type="entry name" value="Sushi_SCR_CCP_dom"/>
</dbReference>
<evidence type="ECO:0000256" key="7">
    <source>
        <dbReference type="ARBA" id="ARBA00022837"/>
    </source>
</evidence>
<keyword evidence="8" id="KW-0130">Cell adhesion</keyword>
<organism evidence="13 14">
    <name type="scientific">Geodia barretti</name>
    <name type="common">Barrett's horny sponge</name>
    <dbReference type="NCBI Taxonomy" id="519541"/>
    <lineage>
        <taxon>Eukaryota</taxon>
        <taxon>Metazoa</taxon>
        <taxon>Porifera</taxon>
        <taxon>Demospongiae</taxon>
        <taxon>Heteroscleromorpha</taxon>
        <taxon>Tetractinellida</taxon>
        <taxon>Astrophorina</taxon>
        <taxon>Geodiidae</taxon>
        <taxon>Geodia</taxon>
    </lineage>
</organism>
<reference evidence="13" key="1">
    <citation type="submission" date="2023-03" db="EMBL/GenBank/DDBJ databases">
        <authorList>
            <person name="Steffen K."/>
            <person name="Cardenas P."/>
        </authorList>
    </citation>
    <scope>NUCLEOTIDE SEQUENCE</scope>
</reference>
<proteinExistence type="predicted"/>
<accession>A0AA35SL50</accession>
<keyword evidence="2" id="KW-0964">Secreted</keyword>
<dbReference type="EMBL" id="CASHTH010002538">
    <property type="protein sequence ID" value="CAI8031459.1"/>
    <property type="molecule type" value="Genomic_DNA"/>
</dbReference>
<keyword evidence="10" id="KW-0325">Glycoprotein</keyword>
<evidence type="ECO:0000256" key="6">
    <source>
        <dbReference type="ARBA" id="ARBA00022737"/>
    </source>
</evidence>
<evidence type="ECO:0000259" key="12">
    <source>
        <dbReference type="PROSITE" id="PS50923"/>
    </source>
</evidence>
<feature type="disulfide bond" evidence="11">
    <location>
        <begin position="58"/>
        <end position="85"/>
    </location>
</feature>
<dbReference type="FunFam" id="2.10.70.10:FF:000064">
    <property type="entry name" value="Fibulin 7"/>
    <property type="match status" value="1"/>
</dbReference>
<sequence length="147" mass="15299">MRNWLQSGSLERVCQIGGTWSGSAPTYQIVVCPTLNDPANGNVNLSGDTFGQTAEYTCNTGFNLVGDSLLTCGPEGQWSGNTPVCEAVQCPPVGSPVNGSLLISGTGIYQDSALSVFEDGFNLVCMSERVCQSSGTWSGSAATCQSK</sequence>
<dbReference type="SMART" id="SM00032">
    <property type="entry name" value="CCP"/>
    <property type="match status" value="2"/>
</dbReference>
<evidence type="ECO:0000313" key="13">
    <source>
        <dbReference type="EMBL" id="CAI8031459.1"/>
    </source>
</evidence>
<dbReference type="PANTHER" id="PTHR46393:SF7">
    <property type="entry name" value="COMPLEMENT C2"/>
    <property type="match status" value="1"/>
</dbReference>
<keyword evidence="14" id="KW-1185">Reference proteome</keyword>
<evidence type="ECO:0000256" key="11">
    <source>
        <dbReference type="PROSITE-ProRule" id="PRU00302"/>
    </source>
</evidence>
<dbReference type="Gene3D" id="2.10.70.10">
    <property type="entry name" value="Complement Module, domain 1"/>
    <property type="match status" value="2"/>
</dbReference>
<dbReference type="CDD" id="cd00033">
    <property type="entry name" value="CCP"/>
    <property type="match status" value="2"/>
</dbReference>
<dbReference type="GO" id="GO:0007155">
    <property type="term" value="P:cell adhesion"/>
    <property type="evidence" value="ECO:0007669"/>
    <property type="project" value="UniProtKB-KW"/>
</dbReference>
<evidence type="ECO:0000256" key="3">
    <source>
        <dbReference type="ARBA" id="ARBA00022536"/>
    </source>
</evidence>
<protein>
    <submittedName>
        <fullName evidence="13">E-selectin</fullName>
    </submittedName>
</protein>
<dbReference type="AlphaFoldDB" id="A0AA35SL50"/>
<dbReference type="InterPro" id="IPR035976">
    <property type="entry name" value="Sushi/SCR/CCP_sf"/>
</dbReference>
<evidence type="ECO:0000313" key="14">
    <source>
        <dbReference type="Proteomes" id="UP001174909"/>
    </source>
</evidence>
<evidence type="ECO:0000256" key="9">
    <source>
        <dbReference type="ARBA" id="ARBA00023157"/>
    </source>
</evidence>
<comment type="subcellular location">
    <subcellularLocation>
        <location evidence="1">Secreted</location>
    </subcellularLocation>
</comment>
<keyword evidence="9 11" id="KW-1015">Disulfide bond</keyword>
<keyword evidence="4 11" id="KW-0768">Sushi</keyword>
<keyword evidence="7" id="KW-0106">Calcium</keyword>
<dbReference type="PROSITE" id="PS50923">
    <property type="entry name" value="SUSHI"/>
    <property type="match status" value="1"/>
</dbReference>
<evidence type="ECO:0000256" key="2">
    <source>
        <dbReference type="ARBA" id="ARBA00022525"/>
    </source>
</evidence>
<comment type="caution">
    <text evidence="11">Lacks conserved residue(s) required for the propagation of feature annotation.</text>
</comment>
<dbReference type="SUPFAM" id="SSF57535">
    <property type="entry name" value="Complement control module/SCR domain"/>
    <property type="match status" value="2"/>
</dbReference>
<comment type="caution">
    <text evidence="13">The sequence shown here is derived from an EMBL/GenBank/DDBJ whole genome shotgun (WGS) entry which is preliminary data.</text>
</comment>
<gene>
    <name evidence="13" type="ORF">GBAR_LOCUS17851</name>
</gene>
<evidence type="ECO:0000256" key="10">
    <source>
        <dbReference type="ARBA" id="ARBA00023180"/>
    </source>
</evidence>
<keyword evidence="3" id="KW-0245">EGF-like domain</keyword>
<keyword evidence="6" id="KW-0677">Repeat</keyword>